<keyword evidence="1" id="KW-0378">Hydrolase</keyword>
<evidence type="ECO:0000259" key="2">
    <source>
        <dbReference type="PROSITE" id="PS51462"/>
    </source>
</evidence>
<dbReference type="PROSITE" id="PS00893">
    <property type="entry name" value="NUDIX_BOX"/>
    <property type="match status" value="1"/>
</dbReference>
<dbReference type="GO" id="GO:0016787">
    <property type="term" value="F:hydrolase activity"/>
    <property type="evidence" value="ECO:0007669"/>
    <property type="project" value="UniProtKB-KW"/>
</dbReference>
<dbReference type="AlphaFoldDB" id="A0A843WLY8"/>
<evidence type="ECO:0000313" key="4">
    <source>
        <dbReference type="Proteomes" id="UP000652761"/>
    </source>
</evidence>
<dbReference type="PANTHER" id="PTHR43222:SF2">
    <property type="entry name" value="NUDIX HYDROLASE 23, CHLOROPLASTIC"/>
    <property type="match status" value="1"/>
</dbReference>
<keyword evidence="4" id="KW-1185">Reference proteome</keyword>
<dbReference type="Proteomes" id="UP000652761">
    <property type="component" value="Unassembled WGS sequence"/>
</dbReference>
<sequence>MNRTKRTLPAGFLEVGESAVEGAVRETLEEAHAEVEVISPFAQLDIPVIGHIITFFSYAVQSYVIFRAKLKKPHFSPGPESLECALFSLDEIPFDSLAFSSVIVTLKLYTEDVRAGSLKFHYCHINKRYEDKHANLNSYINLLLVLSRALLFCRPGSSPSDPHGFSLDGHLNS</sequence>
<evidence type="ECO:0000313" key="3">
    <source>
        <dbReference type="EMBL" id="MQM07618.1"/>
    </source>
</evidence>
<dbReference type="OrthoDB" id="447842at2759"/>
<proteinExistence type="predicted"/>
<dbReference type="Gene3D" id="3.90.79.10">
    <property type="entry name" value="Nucleoside Triphosphate Pyrophosphohydrolase"/>
    <property type="match status" value="1"/>
</dbReference>
<evidence type="ECO:0000256" key="1">
    <source>
        <dbReference type="ARBA" id="ARBA00022801"/>
    </source>
</evidence>
<dbReference type="Pfam" id="PF00293">
    <property type="entry name" value="NUDIX"/>
    <property type="match status" value="1"/>
</dbReference>
<organism evidence="3 4">
    <name type="scientific">Colocasia esculenta</name>
    <name type="common">Wild taro</name>
    <name type="synonym">Arum esculentum</name>
    <dbReference type="NCBI Taxonomy" id="4460"/>
    <lineage>
        <taxon>Eukaryota</taxon>
        <taxon>Viridiplantae</taxon>
        <taxon>Streptophyta</taxon>
        <taxon>Embryophyta</taxon>
        <taxon>Tracheophyta</taxon>
        <taxon>Spermatophyta</taxon>
        <taxon>Magnoliopsida</taxon>
        <taxon>Liliopsida</taxon>
        <taxon>Araceae</taxon>
        <taxon>Aroideae</taxon>
        <taxon>Colocasieae</taxon>
        <taxon>Colocasia</taxon>
    </lineage>
</organism>
<dbReference type="SUPFAM" id="SSF55811">
    <property type="entry name" value="Nudix"/>
    <property type="match status" value="1"/>
</dbReference>
<dbReference type="PANTHER" id="PTHR43222">
    <property type="entry name" value="NUDIX HYDROLASE 23"/>
    <property type="match status" value="1"/>
</dbReference>
<dbReference type="InterPro" id="IPR000086">
    <property type="entry name" value="NUDIX_hydrolase_dom"/>
</dbReference>
<comment type="caution">
    <text evidence="3">The sequence shown here is derived from an EMBL/GenBank/DDBJ whole genome shotgun (WGS) entry which is preliminary data.</text>
</comment>
<reference evidence="3" key="1">
    <citation type="submission" date="2017-07" db="EMBL/GenBank/DDBJ databases">
        <title>Taro Niue Genome Assembly and Annotation.</title>
        <authorList>
            <person name="Atibalentja N."/>
            <person name="Keating K."/>
            <person name="Fields C.J."/>
        </authorList>
    </citation>
    <scope>NUCLEOTIDE SEQUENCE</scope>
    <source>
        <strain evidence="3">Niue_2</strain>
        <tissue evidence="3">Leaf</tissue>
    </source>
</reference>
<feature type="domain" description="Nudix hydrolase" evidence="2">
    <location>
        <begin position="1"/>
        <end position="110"/>
    </location>
</feature>
<gene>
    <name evidence="3" type="ORF">Taro_040458</name>
</gene>
<dbReference type="InterPro" id="IPR020084">
    <property type="entry name" value="NUDIX_hydrolase_CS"/>
</dbReference>
<dbReference type="PROSITE" id="PS51462">
    <property type="entry name" value="NUDIX"/>
    <property type="match status" value="1"/>
</dbReference>
<dbReference type="EMBL" id="NMUH01003915">
    <property type="protein sequence ID" value="MQM07618.1"/>
    <property type="molecule type" value="Genomic_DNA"/>
</dbReference>
<name>A0A843WLY8_COLES</name>
<accession>A0A843WLY8</accession>
<protein>
    <recommendedName>
        <fullName evidence="2">Nudix hydrolase domain-containing protein</fullName>
    </recommendedName>
</protein>
<dbReference type="InterPro" id="IPR015797">
    <property type="entry name" value="NUDIX_hydrolase-like_dom_sf"/>
</dbReference>